<feature type="compositionally biased region" description="Low complexity" evidence="1">
    <location>
        <begin position="511"/>
        <end position="520"/>
    </location>
</feature>
<dbReference type="InterPro" id="IPR008974">
    <property type="entry name" value="TRAF-like"/>
</dbReference>
<feature type="compositionally biased region" description="Basic and acidic residues" evidence="1">
    <location>
        <begin position="436"/>
        <end position="449"/>
    </location>
</feature>
<dbReference type="PANTHER" id="PTHR24413">
    <property type="entry name" value="SPECKLE-TYPE POZ PROTEIN"/>
    <property type="match status" value="1"/>
</dbReference>
<dbReference type="AlphaFoldDB" id="A0A9N8WGD2"/>
<evidence type="ECO:0000259" key="2">
    <source>
        <dbReference type="PROSITE" id="PS50097"/>
    </source>
</evidence>
<dbReference type="SUPFAM" id="SSF49599">
    <property type="entry name" value="TRAF domain-like"/>
    <property type="match status" value="1"/>
</dbReference>
<dbReference type="PROSITE" id="PS50097">
    <property type="entry name" value="BTB"/>
    <property type="match status" value="1"/>
</dbReference>
<dbReference type="SUPFAM" id="SSF54695">
    <property type="entry name" value="POZ domain"/>
    <property type="match status" value="1"/>
</dbReference>
<feature type="compositionally biased region" description="Polar residues" evidence="1">
    <location>
        <begin position="492"/>
        <end position="508"/>
    </location>
</feature>
<evidence type="ECO:0000313" key="3">
    <source>
        <dbReference type="EMBL" id="CAG8481865.1"/>
    </source>
</evidence>
<feature type="domain" description="BTB" evidence="2">
    <location>
        <begin position="172"/>
        <end position="268"/>
    </location>
</feature>
<comment type="caution">
    <text evidence="3">The sequence shown here is derived from an EMBL/GenBank/DDBJ whole genome shotgun (WGS) entry which is preliminary data.</text>
</comment>
<gene>
    <name evidence="3" type="ORF">PBRASI_LOCUS1626</name>
</gene>
<sequence>MSTVNAAKCSLEFTIYNADILGGPICTPPFASSINHLWQLKFDPNSQDSPAYCSLFLCAIPNDEEEKSELAWTKRHKFIASLWLKDAAAQPGWRNIIDPVELNMENYCKEKPVWGFSRFVRKSQVPKEISIGISLQGLAMSTDRITVPVSRSILPTNLIEAWEDDINNMDISDIKFVVKGRPIYARTSILRRRSEYFDALLREDNGARTTGRLPNNHRRSSFASHDADIESLASTGTFSHVITIDDIQPETFLEMLRFLYTNQVSFSYNEGSGRTVLDLIVVADKYRLYDLKQAAIDELTRNIKTSRIIDTLASIVHKVAGFKQDMVDIVLRNYSQRKAVSVLKQISKLLAVKKQQQSLQLIGQKGFGKYMDHCRAQMAECDDTELMRFWAERTVDAQIVYSLVDFDDELWKKVAGLSLQEAQSVIDDLRKEGSDRFNDSQEYRQDRLASADSSGTNEWVIPSSPVDFLQHDSPRIRPQDGQYLRNDRSTHRSTSCAPSASRAPNQHTARSRSASVSRSRNGQDRNKSYEQIVSRGRNRMVRGSINGLDCIDSREVAEYHEDENDGCIENTEDIYRMESNDAYEDEGHYRNDGRSQPAAGNYSIERFLRE</sequence>
<dbReference type="Gene3D" id="3.30.710.10">
    <property type="entry name" value="Potassium Channel Kv1.1, Chain A"/>
    <property type="match status" value="1"/>
</dbReference>
<dbReference type="EMBL" id="CAJVPI010000110">
    <property type="protein sequence ID" value="CAG8481865.1"/>
    <property type="molecule type" value="Genomic_DNA"/>
</dbReference>
<evidence type="ECO:0000313" key="4">
    <source>
        <dbReference type="Proteomes" id="UP000789739"/>
    </source>
</evidence>
<dbReference type="OrthoDB" id="6359816at2759"/>
<dbReference type="Pfam" id="PF00651">
    <property type="entry name" value="BTB"/>
    <property type="match status" value="1"/>
</dbReference>
<accession>A0A9N8WGD2</accession>
<dbReference type="InterPro" id="IPR011333">
    <property type="entry name" value="SKP1/BTB/POZ_sf"/>
</dbReference>
<dbReference type="SMART" id="SM00225">
    <property type="entry name" value="BTB"/>
    <property type="match status" value="1"/>
</dbReference>
<dbReference type="GO" id="GO:0030163">
    <property type="term" value="P:protein catabolic process"/>
    <property type="evidence" value="ECO:0007669"/>
    <property type="project" value="UniProtKB-ARBA"/>
</dbReference>
<feature type="compositionally biased region" description="Basic and acidic residues" evidence="1">
    <location>
        <begin position="469"/>
        <end position="478"/>
    </location>
</feature>
<dbReference type="Pfam" id="PF22486">
    <property type="entry name" value="MATH_2"/>
    <property type="match status" value="1"/>
</dbReference>
<keyword evidence="4" id="KW-1185">Reference proteome</keyword>
<organism evidence="3 4">
    <name type="scientific">Paraglomus brasilianum</name>
    <dbReference type="NCBI Taxonomy" id="144538"/>
    <lineage>
        <taxon>Eukaryota</taxon>
        <taxon>Fungi</taxon>
        <taxon>Fungi incertae sedis</taxon>
        <taxon>Mucoromycota</taxon>
        <taxon>Glomeromycotina</taxon>
        <taxon>Glomeromycetes</taxon>
        <taxon>Paraglomerales</taxon>
        <taxon>Paraglomeraceae</taxon>
        <taxon>Paraglomus</taxon>
    </lineage>
</organism>
<proteinExistence type="predicted"/>
<feature type="region of interest" description="Disordered" evidence="1">
    <location>
        <begin position="582"/>
        <end position="610"/>
    </location>
</feature>
<dbReference type="CDD" id="cd00121">
    <property type="entry name" value="MATH"/>
    <property type="match status" value="1"/>
</dbReference>
<name>A0A9N8WGD2_9GLOM</name>
<reference evidence="3" key="1">
    <citation type="submission" date="2021-06" db="EMBL/GenBank/DDBJ databases">
        <authorList>
            <person name="Kallberg Y."/>
            <person name="Tangrot J."/>
            <person name="Rosling A."/>
        </authorList>
    </citation>
    <scope>NUCLEOTIDE SEQUENCE</scope>
    <source>
        <strain evidence="3">BR232B</strain>
    </source>
</reference>
<feature type="region of interest" description="Disordered" evidence="1">
    <location>
        <begin position="436"/>
        <end position="535"/>
    </location>
</feature>
<evidence type="ECO:0000256" key="1">
    <source>
        <dbReference type="SAM" id="MobiDB-lite"/>
    </source>
</evidence>
<protein>
    <submittedName>
        <fullName evidence="3">3256_t:CDS:1</fullName>
    </submittedName>
</protein>
<dbReference type="Proteomes" id="UP000789739">
    <property type="component" value="Unassembled WGS sequence"/>
</dbReference>
<feature type="compositionally biased region" description="Basic and acidic residues" evidence="1">
    <location>
        <begin position="582"/>
        <end position="593"/>
    </location>
</feature>
<dbReference type="InterPro" id="IPR000210">
    <property type="entry name" value="BTB/POZ_dom"/>
</dbReference>
<dbReference type="Gene3D" id="2.60.210.10">
    <property type="entry name" value="Apoptosis, Tumor Necrosis Factor Receptor Associated Protein 2, Chain A"/>
    <property type="match status" value="1"/>
</dbReference>
<dbReference type="InterPro" id="IPR002083">
    <property type="entry name" value="MATH/TRAF_dom"/>
</dbReference>